<sequence length="215" mass="23918">MARNSDGGEHWTKMVRQNMECPAWRALSLPAQAIYPWLKLEWKGPKANNNGKISLSLRQIADRAGCNIKTAMRALHDLQRKGFVVVKRPANLGLDGEARSHLLELTEVACPPETRPRNLFKEWEPGADFPVAEVSTNNPEGRNGKKIPVPSRGMKRSLKGHEKNEHVPSRGKDRSPKGHEHAQIDPAHVPSKGTSLVTRGLGEIIDIETKSRKAQ</sequence>
<feature type="compositionally biased region" description="Basic and acidic residues" evidence="1">
    <location>
        <begin position="159"/>
        <end position="183"/>
    </location>
</feature>
<name>A0A1G9GBX8_9RHOB</name>
<dbReference type="STRING" id="571298.SAMN04488026_106226"/>
<keyword evidence="3" id="KW-1185">Reference proteome</keyword>
<evidence type="ECO:0008006" key="4">
    <source>
        <dbReference type="Google" id="ProtNLM"/>
    </source>
</evidence>
<evidence type="ECO:0000313" key="2">
    <source>
        <dbReference type="EMBL" id="SDK98244.1"/>
    </source>
</evidence>
<dbReference type="InterPro" id="IPR036390">
    <property type="entry name" value="WH_DNA-bd_sf"/>
</dbReference>
<reference evidence="2 3" key="1">
    <citation type="submission" date="2016-10" db="EMBL/GenBank/DDBJ databases">
        <authorList>
            <person name="de Groot N.N."/>
        </authorList>
    </citation>
    <scope>NUCLEOTIDE SEQUENCE [LARGE SCALE GENOMIC DNA]</scope>
    <source>
        <strain evidence="2 3">DSM 25294</strain>
    </source>
</reference>
<dbReference type="SUPFAM" id="SSF46785">
    <property type="entry name" value="Winged helix' DNA-binding domain"/>
    <property type="match status" value="1"/>
</dbReference>
<evidence type="ECO:0000313" key="3">
    <source>
        <dbReference type="Proteomes" id="UP000199382"/>
    </source>
</evidence>
<accession>A0A1G9GBX8</accession>
<gene>
    <name evidence="2" type="ORF">SAMN04488026_106226</name>
</gene>
<dbReference type="Proteomes" id="UP000199382">
    <property type="component" value="Unassembled WGS sequence"/>
</dbReference>
<dbReference type="EMBL" id="FNEK01000062">
    <property type="protein sequence ID" value="SDK98244.1"/>
    <property type="molecule type" value="Genomic_DNA"/>
</dbReference>
<organism evidence="2 3">
    <name type="scientific">Aliiruegeria lutimaris</name>
    <dbReference type="NCBI Taxonomy" id="571298"/>
    <lineage>
        <taxon>Bacteria</taxon>
        <taxon>Pseudomonadati</taxon>
        <taxon>Pseudomonadota</taxon>
        <taxon>Alphaproteobacteria</taxon>
        <taxon>Rhodobacterales</taxon>
        <taxon>Roseobacteraceae</taxon>
        <taxon>Aliiruegeria</taxon>
    </lineage>
</organism>
<dbReference type="AlphaFoldDB" id="A0A1G9GBX8"/>
<evidence type="ECO:0000256" key="1">
    <source>
        <dbReference type="SAM" id="MobiDB-lite"/>
    </source>
</evidence>
<feature type="region of interest" description="Disordered" evidence="1">
    <location>
        <begin position="130"/>
        <end position="215"/>
    </location>
</feature>
<protein>
    <recommendedName>
        <fullName evidence="4">Helix-turn-helix domain-containing protein</fullName>
    </recommendedName>
</protein>
<proteinExistence type="predicted"/>